<dbReference type="HOGENOM" id="CLU_065010_0_1_1"/>
<dbReference type="RefSeq" id="XP_001794566.1">
    <property type="nucleotide sequence ID" value="XM_001794514.1"/>
</dbReference>
<dbReference type="SUPFAM" id="SSF48452">
    <property type="entry name" value="TPR-like"/>
    <property type="match status" value="1"/>
</dbReference>
<dbReference type="InterPro" id="IPR011990">
    <property type="entry name" value="TPR-like_helical_dom_sf"/>
</dbReference>
<dbReference type="AlphaFoldDB" id="Q0UVS3"/>
<dbReference type="EMBL" id="CH445330">
    <property type="protein sequence ID" value="EAT87901.1"/>
    <property type="molecule type" value="Genomic_DNA"/>
</dbReference>
<organism evidence="2 3">
    <name type="scientific">Phaeosphaeria nodorum (strain SN15 / ATCC MYA-4574 / FGSC 10173)</name>
    <name type="common">Glume blotch fungus</name>
    <name type="synonym">Parastagonospora nodorum</name>
    <dbReference type="NCBI Taxonomy" id="321614"/>
    <lineage>
        <taxon>Eukaryota</taxon>
        <taxon>Fungi</taxon>
        <taxon>Dikarya</taxon>
        <taxon>Ascomycota</taxon>
        <taxon>Pezizomycotina</taxon>
        <taxon>Dothideomycetes</taxon>
        <taxon>Pleosporomycetidae</taxon>
        <taxon>Pleosporales</taxon>
        <taxon>Pleosporineae</taxon>
        <taxon>Phaeosphaeriaceae</taxon>
        <taxon>Parastagonospora</taxon>
    </lineage>
</organism>
<dbReference type="InterPro" id="IPR010323">
    <property type="entry name" value="DUF924"/>
</dbReference>
<reference evidence="3" key="1">
    <citation type="journal article" date="2007" name="Plant Cell">
        <title>Dothideomycete-plant interactions illuminated by genome sequencing and EST analysis of the wheat pathogen Stagonospora nodorum.</title>
        <authorList>
            <person name="Hane J.K."/>
            <person name="Lowe R.G."/>
            <person name="Solomon P.S."/>
            <person name="Tan K.C."/>
            <person name="Schoch C.L."/>
            <person name="Spatafora J.W."/>
            <person name="Crous P.W."/>
            <person name="Kodira C."/>
            <person name="Birren B.W."/>
            <person name="Galagan J.E."/>
            <person name="Torriani S.F."/>
            <person name="McDonald B.A."/>
            <person name="Oliver R.P."/>
        </authorList>
    </citation>
    <scope>NUCLEOTIDE SEQUENCE [LARGE SCALE GENOMIC DNA]</scope>
    <source>
        <strain evidence="3">SN15 / ATCC MYA-4574 / FGSC 10173</strain>
    </source>
</reference>
<evidence type="ECO:0000313" key="2">
    <source>
        <dbReference type="EMBL" id="EAT87901.1"/>
    </source>
</evidence>
<dbReference type="STRING" id="321614.Q0UVS3"/>
<gene>
    <name evidence="2" type="ORF">SNOG_04141</name>
</gene>
<proteinExistence type="predicted"/>
<feature type="chain" id="PRO_5004178168" description="DUF924-domain-containing protein" evidence="1">
    <location>
        <begin position="24"/>
        <end position="278"/>
    </location>
</feature>
<keyword evidence="1" id="KW-0732">Signal</keyword>
<evidence type="ECO:0000256" key="1">
    <source>
        <dbReference type="SAM" id="SignalP"/>
    </source>
</evidence>
<evidence type="ECO:0000313" key="3">
    <source>
        <dbReference type="Proteomes" id="UP000001055"/>
    </source>
</evidence>
<dbReference type="KEGG" id="pno:SNOG_04141"/>
<feature type="signal peptide" evidence="1">
    <location>
        <begin position="1"/>
        <end position="23"/>
    </location>
</feature>
<accession>Q0UVS3</accession>
<dbReference type="GeneID" id="5971434"/>
<dbReference type="eggNOG" id="ENOG502S80R">
    <property type="taxonomic scope" value="Eukaryota"/>
</dbReference>
<dbReference type="InParanoid" id="Q0UVS3"/>
<dbReference type="Gene3D" id="1.25.40.10">
    <property type="entry name" value="Tetratricopeptide repeat domain"/>
    <property type="match status" value="1"/>
</dbReference>
<dbReference type="OMA" id="NWFYMPL"/>
<evidence type="ECO:0008006" key="4">
    <source>
        <dbReference type="Google" id="ProtNLM"/>
    </source>
</evidence>
<sequence>MAPLRTLFLMSSLTSLSRLTVRAASSHVPQRRAMSSFKLHPTIFNATLYAQLTDLWLPNVDSTGSELDPSLLQRWFSSDPALDRTCRDSFAHALEAIGPENVEPSAQPFVDEIERAGDDGAWTALSLAILLDQMPRNIYRTDEGLRKVYTHYDPMAYNLSRALLSPDKRVDLRPQFRHSIAHRMWLYMPLMHSEDIEAHKLVDGILADAKSDVAGRKGSEMMLAGQLKAEKEHREILDRFGRYPHRNGALGRVSTEAEKKFIREGGATFGVKQARDEL</sequence>
<dbReference type="Gene3D" id="1.20.58.320">
    <property type="entry name" value="TPR-like"/>
    <property type="match status" value="1"/>
</dbReference>
<dbReference type="Proteomes" id="UP000001055">
    <property type="component" value="Unassembled WGS sequence"/>
</dbReference>
<dbReference type="VEuPathDB" id="FungiDB:JI435_041410"/>
<dbReference type="Pfam" id="PF06041">
    <property type="entry name" value="DUF924"/>
    <property type="match status" value="1"/>
</dbReference>
<name>Q0UVS3_PHANO</name>
<protein>
    <recommendedName>
        <fullName evidence="4">DUF924-domain-containing protein</fullName>
    </recommendedName>
</protein>